<dbReference type="RefSeq" id="WP_306076076.1">
    <property type="nucleotide sequence ID" value="NZ_JAROBZ020000003.1"/>
</dbReference>
<feature type="transmembrane region" description="Helical" evidence="4">
    <location>
        <begin position="21"/>
        <end position="44"/>
    </location>
</feature>
<organism evidence="6 7">
    <name type="scientific">Neobacillus driksii</name>
    <dbReference type="NCBI Taxonomy" id="3035913"/>
    <lineage>
        <taxon>Bacteria</taxon>
        <taxon>Bacillati</taxon>
        <taxon>Bacillota</taxon>
        <taxon>Bacilli</taxon>
        <taxon>Bacillales</taxon>
        <taxon>Bacillaceae</taxon>
        <taxon>Neobacillus</taxon>
    </lineage>
</organism>
<dbReference type="PROSITE" id="PS50005">
    <property type="entry name" value="TPR"/>
    <property type="match status" value="3"/>
</dbReference>
<evidence type="ECO:0000256" key="3">
    <source>
        <dbReference type="PROSITE-ProRule" id="PRU00339"/>
    </source>
</evidence>
<dbReference type="InterPro" id="IPR051685">
    <property type="entry name" value="Ycf3/AcsC/BcsC/TPR_MFPF"/>
</dbReference>
<keyword evidence="4" id="KW-1133">Transmembrane helix</keyword>
<name>A0ABV4Z044_9BACI</name>
<protein>
    <submittedName>
        <fullName evidence="6">Tetratricopeptide repeat protein</fullName>
    </submittedName>
</protein>
<dbReference type="InterPro" id="IPR049078">
    <property type="entry name" value="T7SS_EccA1-like_N"/>
</dbReference>
<dbReference type="EMBL" id="JAROBZ020000003">
    <property type="protein sequence ID" value="MFB3170459.1"/>
    <property type="molecule type" value="Genomic_DNA"/>
</dbReference>
<feature type="repeat" description="TPR" evidence="3">
    <location>
        <begin position="178"/>
        <end position="211"/>
    </location>
</feature>
<feature type="repeat" description="TPR" evidence="3">
    <location>
        <begin position="110"/>
        <end position="143"/>
    </location>
</feature>
<sequence>MQAKEQLETQEPEKIVKNDRFTWWQSSLLLVGTLVICLVAGYFISDRFLWDNTDSKQIEEQLKFYKGEVKKNPNNPESRVQLGYAYFLDKDYDEAIKQFKTAKSLDKNYFDAYLNLSIVYDRQDRIDDALQNAIKATEISPRDYKGHLMKGKSYRKLKMYKEANEALAEADRLNVGNTDTIFEIGLVAEDQGKKEEAEAIYKEALEYDPLFKPALNALERLTSKDKN</sequence>
<dbReference type="InterPro" id="IPR011990">
    <property type="entry name" value="TPR-like_helical_dom_sf"/>
</dbReference>
<dbReference type="SMART" id="SM00028">
    <property type="entry name" value="TPR"/>
    <property type="match status" value="4"/>
</dbReference>
<keyword evidence="2 3" id="KW-0802">TPR repeat</keyword>
<dbReference type="InterPro" id="IPR019734">
    <property type="entry name" value="TPR_rpt"/>
</dbReference>
<dbReference type="Pfam" id="PF21545">
    <property type="entry name" value="T7SS_EccA1_N"/>
    <property type="match status" value="1"/>
</dbReference>
<evidence type="ECO:0000313" key="6">
    <source>
        <dbReference type="EMBL" id="MFB3170459.1"/>
    </source>
</evidence>
<keyword evidence="4" id="KW-0812">Transmembrane</keyword>
<dbReference type="Proteomes" id="UP001241748">
    <property type="component" value="Unassembled WGS sequence"/>
</dbReference>
<dbReference type="PANTHER" id="PTHR44943">
    <property type="entry name" value="CELLULOSE SYNTHASE OPERON PROTEIN C"/>
    <property type="match status" value="1"/>
</dbReference>
<reference evidence="6 7" key="1">
    <citation type="submission" date="2024-05" db="EMBL/GenBank/DDBJ databases">
        <authorList>
            <person name="Venkateswaran K."/>
        </authorList>
    </citation>
    <scope>NUCLEOTIDE SEQUENCE [LARGE SCALE GENOMIC DNA]</scope>
    <source>
        <strain evidence="6 7">179-C4-2-HS</strain>
    </source>
</reference>
<feature type="repeat" description="TPR" evidence="3">
    <location>
        <begin position="76"/>
        <end position="109"/>
    </location>
</feature>
<accession>A0ABV4Z044</accession>
<dbReference type="PANTHER" id="PTHR44943:SF8">
    <property type="entry name" value="TPR REPEAT-CONTAINING PROTEIN MJ0263"/>
    <property type="match status" value="1"/>
</dbReference>
<gene>
    <name evidence="6" type="ORF">P5G62_025430</name>
</gene>
<comment type="caution">
    <text evidence="6">The sequence shown here is derived from an EMBL/GenBank/DDBJ whole genome shotgun (WGS) entry which is preliminary data.</text>
</comment>
<dbReference type="Gene3D" id="1.25.40.10">
    <property type="entry name" value="Tetratricopeptide repeat domain"/>
    <property type="match status" value="1"/>
</dbReference>
<evidence type="ECO:0000259" key="5">
    <source>
        <dbReference type="Pfam" id="PF21545"/>
    </source>
</evidence>
<proteinExistence type="predicted"/>
<dbReference type="SUPFAM" id="SSF48452">
    <property type="entry name" value="TPR-like"/>
    <property type="match status" value="1"/>
</dbReference>
<evidence type="ECO:0000256" key="2">
    <source>
        <dbReference type="ARBA" id="ARBA00022803"/>
    </source>
</evidence>
<keyword evidence="1" id="KW-0677">Repeat</keyword>
<evidence type="ECO:0000313" key="7">
    <source>
        <dbReference type="Proteomes" id="UP001241748"/>
    </source>
</evidence>
<feature type="domain" description="ESX-1 secretion system protein EccA1-like N-terminal" evidence="5">
    <location>
        <begin position="79"/>
        <end position="219"/>
    </location>
</feature>
<evidence type="ECO:0000256" key="4">
    <source>
        <dbReference type="SAM" id="Phobius"/>
    </source>
</evidence>
<keyword evidence="4" id="KW-0472">Membrane</keyword>
<evidence type="ECO:0000256" key="1">
    <source>
        <dbReference type="ARBA" id="ARBA00022737"/>
    </source>
</evidence>
<keyword evidence="7" id="KW-1185">Reference proteome</keyword>